<keyword evidence="13" id="KW-1015">Disulfide bond</keyword>
<dbReference type="InterPro" id="IPR000719">
    <property type="entry name" value="Prot_kinase_dom"/>
</dbReference>
<dbReference type="InterPro" id="IPR011009">
    <property type="entry name" value="Kinase-like_dom_sf"/>
</dbReference>
<feature type="domain" description="EGF-like" evidence="22">
    <location>
        <begin position="287"/>
        <end position="324"/>
    </location>
</feature>
<proteinExistence type="inferred from homology"/>
<comment type="catalytic activity">
    <reaction evidence="16 17">
        <text>L-seryl-[protein] + ATP = O-phospho-L-seryl-[protein] + ADP + H(+)</text>
        <dbReference type="Rhea" id="RHEA:17989"/>
        <dbReference type="Rhea" id="RHEA-COMP:9863"/>
        <dbReference type="Rhea" id="RHEA-COMP:11604"/>
        <dbReference type="ChEBI" id="CHEBI:15378"/>
        <dbReference type="ChEBI" id="CHEBI:29999"/>
        <dbReference type="ChEBI" id="CHEBI:30616"/>
        <dbReference type="ChEBI" id="CHEBI:83421"/>
        <dbReference type="ChEBI" id="CHEBI:456216"/>
        <dbReference type="EC" id="2.7.11.1"/>
    </reaction>
</comment>
<dbReference type="InterPro" id="IPR017441">
    <property type="entry name" value="Protein_kinase_ATP_BS"/>
</dbReference>
<dbReference type="InterPro" id="IPR001245">
    <property type="entry name" value="Ser-Thr/Tyr_kinase_cat_dom"/>
</dbReference>
<evidence type="ECO:0000256" key="13">
    <source>
        <dbReference type="ARBA" id="ARBA00023157"/>
    </source>
</evidence>
<feature type="domain" description="Apple" evidence="24">
    <location>
        <begin position="343"/>
        <end position="415"/>
    </location>
</feature>
<comment type="catalytic activity">
    <reaction evidence="15 17">
        <text>L-threonyl-[protein] + ATP = O-phospho-L-threonyl-[protein] + ADP + H(+)</text>
        <dbReference type="Rhea" id="RHEA:46608"/>
        <dbReference type="Rhea" id="RHEA-COMP:11060"/>
        <dbReference type="Rhea" id="RHEA-COMP:11605"/>
        <dbReference type="ChEBI" id="CHEBI:15378"/>
        <dbReference type="ChEBI" id="CHEBI:30013"/>
        <dbReference type="ChEBI" id="CHEBI:30616"/>
        <dbReference type="ChEBI" id="CHEBI:61977"/>
        <dbReference type="ChEBI" id="CHEBI:456216"/>
        <dbReference type="EC" id="2.7.11.1"/>
    </reaction>
</comment>
<evidence type="ECO:0000256" key="20">
    <source>
        <dbReference type="SAM" id="SignalP"/>
    </source>
</evidence>
<dbReference type="EMBL" id="NMUH01008453">
    <property type="protein sequence ID" value="MQM18811.1"/>
    <property type="molecule type" value="Genomic_DNA"/>
</dbReference>
<keyword evidence="2" id="KW-0472">Membrane</keyword>
<organism evidence="25 26">
    <name type="scientific">Colocasia esculenta</name>
    <name type="common">Wild taro</name>
    <name type="synonym">Arum esculentum</name>
    <dbReference type="NCBI Taxonomy" id="4460"/>
    <lineage>
        <taxon>Eukaryota</taxon>
        <taxon>Viridiplantae</taxon>
        <taxon>Streptophyta</taxon>
        <taxon>Embryophyta</taxon>
        <taxon>Tracheophyta</taxon>
        <taxon>Spermatophyta</taxon>
        <taxon>Magnoliopsida</taxon>
        <taxon>Liliopsida</taxon>
        <taxon>Araceae</taxon>
        <taxon>Aroideae</taxon>
        <taxon>Colocasieae</taxon>
        <taxon>Colocasia</taxon>
    </lineage>
</organism>
<evidence type="ECO:0000256" key="6">
    <source>
        <dbReference type="ARBA" id="ARBA00022679"/>
    </source>
</evidence>
<dbReference type="PROSITE" id="PS50927">
    <property type="entry name" value="BULB_LECTIN"/>
    <property type="match status" value="1"/>
</dbReference>
<dbReference type="InterPro" id="IPR024171">
    <property type="entry name" value="SRK-like_kinase"/>
</dbReference>
<dbReference type="PANTHER" id="PTHR27002:SF181">
    <property type="entry name" value="RECEPTOR-LIKE SERINE_THREONINE-PROTEIN KINASE"/>
    <property type="match status" value="1"/>
</dbReference>
<evidence type="ECO:0000256" key="4">
    <source>
        <dbReference type="ARBA" id="ARBA00022536"/>
    </source>
</evidence>
<evidence type="ECO:0000256" key="10">
    <source>
        <dbReference type="ARBA" id="ARBA00022777"/>
    </source>
</evidence>
<evidence type="ECO:0000256" key="19">
    <source>
        <dbReference type="PROSITE-ProRule" id="PRU10141"/>
    </source>
</evidence>
<dbReference type="Gene3D" id="3.30.200.20">
    <property type="entry name" value="Phosphorylase Kinase, domain 1"/>
    <property type="match status" value="1"/>
</dbReference>
<comment type="similarity">
    <text evidence="17">Belongs to the protein kinase superfamily. Ser/Thr protein kinase family.</text>
</comment>
<feature type="binding site" evidence="19">
    <location>
        <position position="565"/>
    </location>
    <ligand>
        <name>ATP</name>
        <dbReference type="ChEBI" id="CHEBI:30616"/>
    </ligand>
</feature>
<dbReference type="Pfam" id="PF07714">
    <property type="entry name" value="PK_Tyr_Ser-Thr"/>
    <property type="match status" value="1"/>
</dbReference>
<dbReference type="GO" id="GO:0051707">
    <property type="term" value="P:response to other organism"/>
    <property type="evidence" value="ECO:0007669"/>
    <property type="project" value="UniProtKB-ARBA"/>
</dbReference>
<dbReference type="Pfam" id="PF01453">
    <property type="entry name" value="B_lectin"/>
    <property type="match status" value="1"/>
</dbReference>
<keyword evidence="10 17" id="KW-0418">Kinase</keyword>
<keyword evidence="9 17" id="KW-0547">Nucleotide-binding</keyword>
<evidence type="ECO:0000256" key="11">
    <source>
        <dbReference type="ARBA" id="ARBA00022840"/>
    </source>
</evidence>
<dbReference type="InterPro" id="IPR008271">
    <property type="entry name" value="Ser/Thr_kinase_AS"/>
</dbReference>
<dbReference type="PROSITE" id="PS00108">
    <property type="entry name" value="PROTEIN_KINASE_ST"/>
    <property type="match status" value="1"/>
</dbReference>
<keyword evidence="26" id="KW-1185">Reference proteome</keyword>
<evidence type="ECO:0000256" key="7">
    <source>
        <dbReference type="ARBA" id="ARBA00022729"/>
    </source>
</evidence>
<feature type="chain" id="PRO_5032498267" description="Receptor-like serine/threonine-protein kinase" evidence="20">
    <location>
        <begin position="25"/>
        <end position="856"/>
    </location>
</feature>
<dbReference type="InterPro" id="IPR000742">
    <property type="entry name" value="EGF"/>
</dbReference>
<dbReference type="OrthoDB" id="4062651at2759"/>
<dbReference type="EC" id="2.7.11.1" evidence="17"/>
<keyword evidence="7 20" id="KW-0732">Signal</keyword>
<evidence type="ECO:0000256" key="9">
    <source>
        <dbReference type="ARBA" id="ARBA00022741"/>
    </source>
</evidence>
<dbReference type="SUPFAM" id="SSF51110">
    <property type="entry name" value="alpha-D-mannose-specific plant lectins"/>
    <property type="match status" value="1"/>
</dbReference>
<evidence type="ECO:0000256" key="15">
    <source>
        <dbReference type="ARBA" id="ARBA00047899"/>
    </source>
</evidence>
<dbReference type="FunFam" id="3.30.200.20:FF:000195">
    <property type="entry name" value="G-type lectin S-receptor-like serine/threonine-protein kinase"/>
    <property type="match status" value="1"/>
</dbReference>
<evidence type="ECO:0000256" key="16">
    <source>
        <dbReference type="ARBA" id="ARBA00048679"/>
    </source>
</evidence>
<evidence type="ECO:0000256" key="5">
    <source>
        <dbReference type="ARBA" id="ARBA00022546"/>
    </source>
</evidence>
<dbReference type="FunFam" id="1.10.510.10:FF:000060">
    <property type="entry name" value="G-type lectin S-receptor-like serine/threonine-protein kinase"/>
    <property type="match status" value="1"/>
</dbReference>
<keyword evidence="4 18" id="KW-0245">EGF-like domain</keyword>
<comment type="caution">
    <text evidence="18">Lacks conserved residue(s) required for the propagation of feature annotation.</text>
</comment>
<dbReference type="SUPFAM" id="SSF56112">
    <property type="entry name" value="Protein kinase-like (PK-like)"/>
    <property type="match status" value="1"/>
</dbReference>
<accession>A0A843XHX9</accession>
<evidence type="ECO:0000256" key="12">
    <source>
        <dbReference type="ARBA" id="ARBA00023035"/>
    </source>
</evidence>
<dbReference type="Pfam" id="PF08276">
    <property type="entry name" value="PAN_2"/>
    <property type="match status" value="1"/>
</dbReference>
<dbReference type="SMART" id="SM00108">
    <property type="entry name" value="B_lectin"/>
    <property type="match status" value="1"/>
</dbReference>
<keyword evidence="3 17" id="KW-0723">Serine/threonine-protein kinase</keyword>
<dbReference type="PIRSF" id="PIRSF000641">
    <property type="entry name" value="SRK"/>
    <property type="match status" value="1"/>
</dbReference>
<name>A0A843XHX9_COLES</name>
<evidence type="ECO:0000313" key="26">
    <source>
        <dbReference type="Proteomes" id="UP000652761"/>
    </source>
</evidence>
<evidence type="ECO:0000256" key="17">
    <source>
        <dbReference type="PIRNR" id="PIRNR000641"/>
    </source>
</evidence>
<keyword evidence="5" id="KW-0348">Hemagglutinin</keyword>
<evidence type="ECO:0000256" key="2">
    <source>
        <dbReference type="ARBA" id="ARBA00022475"/>
    </source>
</evidence>
<keyword evidence="14" id="KW-0325">Glycoprotein</keyword>
<dbReference type="CDD" id="cd14066">
    <property type="entry name" value="STKc_IRAK"/>
    <property type="match status" value="1"/>
</dbReference>
<dbReference type="Pfam" id="PF00954">
    <property type="entry name" value="S_locus_glycop"/>
    <property type="match status" value="1"/>
</dbReference>
<gene>
    <name evidence="25" type="ORF">Taro_051809</name>
</gene>
<keyword evidence="8" id="KW-0677">Repeat</keyword>
<evidence type="ECO:0000259" key="22">
    <source>
        <dbReference type="PROSITE" id="PS50026"/>
    </source>
</evidence>
<feature type="signal peptide" evidence="20">
    <location>
        <begin position="1"/>
        <end position="24"/>
    </location>
</feature>
<dbReference type="PROSITE" id="PS50011">
    <property type="entry name" value="PROTEIN_KINASE_DOM"/>
    <property type="match status" value="1"/>
</dbReference>
<dbReference type="InterPro" id="IPR000858">
    <property type="entry name" value="S_locus_glycoprot_dom"/>
</dbReference>
<evidence type="ECO:0000259" key="21">
    <source>
        <dbReference type="PROSITE" id="PS50011"/>
    </source>
</evidence>
<reference evidence="25" key="1">
    <citation type="submission" date="2017-07" db="EMBL/GenBank/DDBJ databases">
        <title>Taro Niue Genome Assembly and Annotation.</title>
        <authorList>
            <person name="Atibalentja N."/>
            <person name="Keating K."/>
            <person name="Fields C.J."/>
        </authorList>
    </citation>
    <scope>NUCLEOTIDE SEQUENCE</scope>
    <source>
        <strain evidence="25">Niue_2</strain>
        <tissue evidence="25">Leaf</tissue>
    </source>
</reference>
<dbReference type="CDD" id="cd00028">
    <property type="entry name" value="B_lectin"/>
    <property type="match status" value="1"/>
</dbReference>
<dbReference type="Proteomes" id="UP000652761">
    <property type="component" value="Unassembled WGS sequence"/>
</dbReference>
<evidence type="ECO:0000259" key="24">
    <source>
        <dbReference type="PROSITE" id="PS50948"/>
    </source>
</evidence>
<dbReference type="InterPro" id="IPR001480">
    <property type="entry name" value="Bulb-type_lectin_dom"/>
</dbReference>
<dbReference type="PANTHER" id="PTHR27002">
    <property type="entry name" value="RECEPTOR-LIKE SERINE/THREONINE-PROTEIN KINASE SD1-8"/>
    <property type="match status" value="1"/>
</dbReference>
<dbReference type="Gene3D" id="1.10.510.10">
    <property type="entry name" value="Transferase(Phosphotransferase) domain 1"/>
    <property type="match status" value="1"/>
</dbReference>
<evidence type="ECO:0000256" key="1">
    <source>
        <dbReference type="ARBA" id="ARBA00004251"/>
    </source>
</evidence>
<comment type="caution">
    <text evidence="25">The sequence shown here is derived from an EMBL/GenBank/DDBJ whole genome shotgun (WGS) entry which is preliminary data.</text>
</comment>
<dbReference type="InterPro" id="IPR036426">
    <property type="entry name" value="Bulb-type_lectin_dom_sf"/>
</dbReference>
<dbReference type="Gene3D" id="2.90.10.10">
    <property type="entry name" value="Bulb-type lectin domain"/>
    <property type="match status" value="1"/>
</dbReference>
<dbReference type="InterPro" id="IPR003609">
    <property type="entry name" value="Pan_app"/>
</dbReference>
<evidence type="ECO:0000256" key="14">
    <source>
        <dbReference type="ARBA" id="ARBA00023180"/>
    </source>
</evidence>
<keyword evidence="2" id="KW-1003">Cell membrane</keyword>
<dbReference type="GO" id="GO:0005524">
    <property type="term" value="F:ATP binding"/>
    <property type="evidence" value="ECO:0007669"/>
    <property type="project" value="UniProtKB-UniRule"/>
</dbReference>
<dbReference type="PROSITE" id="PS50026">
    <property type="entry name" value="EGF_3"/>
    <property type="match status" value="1"/>
</dbReference>
<dbReference type="CDD" id="cd01098">
    <property type="entry name" value="PAN_AP_plant"/>
    <property type="match status" value="1"/>
</dbReference>
<sequence length="856" mass="96137">MFSVSGLLTSLLLLTSFLVPACDADDRLLPGESLPMNETLVSDGGTFALGFFTLGASPPRRYLGIWYNLPGNRTVVWVANREKPFPAGSSVTLYMSENSNIEVANSAGVVLWSSNSSNSAPPTGRTMMVVLLDSGNLVLRTTVDDVRWQSFDIAGNTGLSGMKLWFDRRTGRANVYTSWKSPEDPSPGDFTFGIDPYTILQVMIWKGRQPYWRYNPWNGYFMGGSALLNNVYASYFSIQRDNQGANITFTTSLSLPQRFFLDHTGVISLLYWSNSSSSWAPLWSNADTKLCATYGACGPFGVCNETVERATCQCLKGFEPRFPAEWQKGNHSGGCARRQALGCGDEVGFVTQGTLKLPDKMVFLENVTNGGDCAAACWRNCSCTAYSHENSTNINMTVSRCYVWYGDLRSCNSGCLPPLEPEELQAGHIYMHALFESLFSYSSARAFLNQETKDYLEIHTRCWSATHHRSYLHHVEVQELPERYWSCKSIVPSTYLPSPGPHRCLIITPRPAGLWRRRKGEDEMQSFECIAAMTNNFSDSNKLGEGGFGKVYKGILRRGEEVAIKRLSKGSRQGQEEFKNEVALIAKLQHRNLVKLLGSCMQGEERILIYEYLHNGSLNTFLFDSTKRTQLDWTIRFNIIKGIARGLMYLHEDSRLKIVHRDLKAGNVLLDQDMNPKISDFGMARIFGGDESRVVTKRVVGTYGYMSPEYAMEGHFSVKSDVYSFGVLLLEVVSGRRNTCFHHNGDFMNLLTYAWQMWEEENVMEFLDPSLTEATYSPTEVSRCVHVALLCVQDHPNKRPLMSTVVFILENDTPIRGMPRRPMFMLERPVDASDSLKNSTVPASVNDLSITDVEGR</sequence>
<dbReference type="CDD" id="cd00054">
    <property type="entry name" value="EGF_CA"/>
    <property type="match status" value="1"/>
</dbReference>
<dbReference type="SMART" id="SM00220">
    <property type="entry name" value="S_TKc"/>
    <property type="match status" value="1"/>
</dbReference>
<keyword evidence="12" id="KW-0465">Mannose-binding</keyword>
<evidence type="ECO:0000256" key="8">
    <source>
        <dbReference type="ARBA" id="ARBA00022737"/>
    </source>
</evidence>
<dbReference type="PROSITE" id="PS00107">
    <property type="entry name" value="PROTEIN_KINASE_ATP"/>
    <property type="match status" value="1"/>
</dbReference>
<feature type="domain" description="Protein kinase" evidence="21">
    <location>
        <begin position="537"/>
        <end position="824"/>
    </location>
</feature>
<dbReference type="GO" id="GO:0005886">
    <property type="term" value="C:plasma membrane"/>
    <property type="evidence" value="ECO:0007669"/>
    <property type="project" value="UniProtKB-SubCell"/>
</dbReference>
<evidence type="ECO:0000259" key="23">
    <source>
        <dbReference type="PROSITE" id="PS50927"/>
    </source>
</evidence>
<protein>
    <recommendedName>
        <fullName evidence="17">Receptor-like serine/threonine-protein kinase</fullName>
        <ecNumber evidence="17">2.7.11.1</ecNumber>
    </recommendedName>
</protein>
<evidence type="ECO:0000256" key="3">
    <source>
        <dbReference type="ARBA" id="ARBA00022527"/>
    </source>
</evidence>
<dbReference type="GO" id="GO:0048544">
    <property type="term" value="P:recognition of pollen"/>
    <property type="evidence" value="ECO:0007669"/>
    <property type="project" value="InterPro"/>
</dbReference>
<keyword evidence="11 17" id="KW-0067">ATP-binding</keyword>
<dbReference type="GO" id="GO:0004674">
    <property type="term" value="F:protein serine/threonine kinase activity"/>
    <property type="evidence" value="ECO:0007669"/>
    <property type="project" value="UniProtKB-KW"/>
</dbReference>
<feature type="domain" description="Bulb-type lectin" evidence="23">
    <location>
        <begin position="25"/>
        <end position="152"/>
    </location>
</feature>
<dbReference type="PROSITE" id="PS50948">
    <property type="entry name" value="PAN"/>
    <property type="match status" value="1"/>
</dbReference>
<dbReference type="GO" id="GO:0005537">
    <property type="term" value="F:D-mannose binding"/>
    <property type="evidence" value="ECO:0007669"/>
    <property type="project" value="UniProtKB-KW"/>
</dbReference>
<evidence type="ECO:0000313" key="25">
    <source>
        <dbReference type="EMBL" id="MQM18811.1"/>
    </source>
</evidence>
<comment type="subcellular location">
    <subcellularLocation>
        <location evidence="1">Cell membrane</location>
        <topology evidence="1">Single-pass type I membrane protein</topology>
    </subcellularLocation>
</comment>
<keyword evidence="6 17" id="KW-0808">Transferase</keyword>
<evidence type="ECO:0000256" key="18">
    <source>
        <dbReference type="PROSITE-ProRule" id="PRU00076"/>
    </source>
</evidence>
<keyword evidence="12" id="KW-0430">Lectin</keyword>
<dbReference type="AlphaFoldDB" id="A0A843XHX9"/>